<keyword evidence="8" id="KW-0378">Hydrolase</keyword>
<dbReference type="GO" id="GO:0005524">
    <property type="term" value="F:ATP binding"/>
    <property type="evidence" value="ECO:0007669"/>
    <property type="project" value="UniProtKB-KW"/>
</dbReference>
<dbReference type="Gene3D" id="1.10.8.60">
    <property type="match status" value="1"/>
</dbReference>
<comment type="similarity">
    <text evidence="1">Belongs to the ClpX chaperone family. HslU subfamily.</text>
</comment>
<feature type="compositionally biased region" description="Basic residues" evidence="5">
    <location>
        <begin position="172"/>
        <end position="184"/>
    </location>
</feature>
<dbReference type="Pfam" id="PF07724">
    <property type="entry name" value="AAA_2"/>
    <property type="match status" value="1"/>
</dbReference>
<dbReference type="FunFam" id="3.40.50.300:FF:000220">
    <property type="entry name" value="ATP-dependent protease ATPase subunit HslU"/>
    <property type="match status" value="1"/>
</dbReference>
<dbReference type="NCBIfam" id="TIGR00390">
    <property type="entry name" value="hslU"/>
    <property type="match status" value="1"/>
</dbReference>
<evidence type="ECO:0000256" key="3">
    <source>
        <dbReference type="ARBA" id="ARBA00022840"/>
    </source>
</evidence>
<accession>A0A6J4UYR4</accession>
<dbReference type="EMBL" id="CADCWF010000158">
    <property type="protein sequence ID" value="CAA9560613.1"/>
    <property type="molecule type" value="Genomic_DNA"/>
</dbReference>
<dbReference type="SMART" id="SM01086">
    <property type="entry name" value="ClpB_D2-small"/>
    <property type="match status" value="1"/>
</dbReference>
<organism evidence="8">
    <name type="scientific">uncultured Thermomicrobiales bacterium</name>
    <dbReference type="NCBI Taxonomy" id="1645740"/>
    <lineage>
        <taxon>Bacteria</taxon>
        <taxon>Pseudomonadati</taxon>
        <taxon>Thermomicrobiota</taxon>
        <taxon>Thermomicrobia</taxon>
        <taxon>Thermomicrobiales</taxon>
        <taxon>environmental samples</taxon>
    </lineage>
</organism>
<dbReference type="InterPro" id="IPR003959">
    <property type="entry name" value="ATPase_AAA_core"/>
</dbReference>
<proteinExistence type="inferred from homology"/>
<evidence type="ECO:0000313" key="8">
    <source>
        <dbReference type="EMBL" id="CAA9560613.1"/>
    </source>
</evidence>
<dbReference type="InterPro" id="IPR004491">
    <property type="entry name" value="HslU"/>
</dbReference>
<feature type="domain" description="Clp ATPase C-terminal" evidence="7">
    <location>
        <begin position="388"/>
        <end position="479"/>
    </location>
</feature>
<gene>
    <name evidence="8" type="ORF">AVDCRST_MAG59-2546</name>
</gene>
<dbReference type="Pfam" id="PF00004">
    <property type="entry name" value="AAA"/>
    <property type="match status" value="1"/>
</dbReference>
<evidence type="ECO:0000259" key="7">
    <source>
        <dbReference type="SMART" id="SM01086"/>
    </source>
</evidence>
<keyword evidence="8" id="KW-0645">Protease</keyword>
<evidence type="ECO:0000259" key="6">
    <source>
        <dbReference type="SMART" id="SM00382"/>
    </source>
</evidence>
<dbReference type="SUPFAM" id="SSF52540">
    <property type="entry name" value="P-loop containing nucleoside triphosphate hydrolases"/>
    <property type="match status" value="1"/>
</dbReference>
<keyword evidence="4" id="KW-0143">Chaperone</keyword>
<keyword evidence="2" id="KW-0547">Nucleotide-binding</keyword>
<dbReference type="GO" id="GO:0051603">
    <property type="term" value="P:proteolysis involved in protein catabolic process"/>
    <property type="evidence" value="ECO:0007669"/>
    <property type="project" value="TreeGrafter"/>
</dbReference>
<dbReference type="PANTHER" id="PTHR48102">
    <property type="entry name" value="ATP-DEPENDENT CLP PROTEASE ATP-BINDING SUBUNIT CLPX-LIKE, MITOCHONDRIAL-RELATED"/>
    <property type="match status" value="1"/>
</dbReference>
<dbReference type="InterPro" id="IPR019489">
    <property type="entry name" value="Clp_ATPase_C"/>
</dbReference>
<reference evidence="8" key="1">
    <citation type="submission" date="2020-02" db="EMBL/GenBank/DDBJ databases">
        <authorList>
            <person name="Meier V. D."/>
        </authorList>
    </citation>
    <scope>NUCLEOTIDE SEQUENCE</scope>
    <source>
        <strain evidence="8">AVDCRST_MAG59</strain>
    </source>
</reference>
<evidence type="ECO:0000256" key="5">
    <source>
        <dbReference type="SAM" id="MobiDB-lite"/>
    </source>
</evidence>
<sequence length="496" mass="55186">MVEAARRSTPPPTPIRSGIEGADSRLPMEDLTPTQIVAELDKYVIGQGDAKKAVAVALRNRYRRQQLPEEMRGEVMPKNILMMGPTGVGKTEIARRVARIVEAPFIKVEATKFTEVGYVGRDVESIVRDLVEVAIDMLHGQKLEQVKEEATRAAIQRLVDLLAEQLVERTQPKPKPRPQTTRRRAAVEQTPRRDAALRLQIEAERERLLGLLNEQALEEETVEIEIEADYDPGDPGDGFGGMSTDDLYDTFQDFLDGYMPPPRRTRRRVSVREARRILTQQEADRLVDFDAVVDAAIKRVEEAAVVFIDEIDKTIGSGGEYGGDVSGEGVQRDLLPIVEGSVVMTRYGPVRTDHVLFIAAGSFHDSRPSDLIPELQGRFPIRVELSSLSEEDLFAILTEPQNALTKQYTALMGTEGLDLVFEESGQREMARLATMVNARTEDIGARRLHTIIERVVEDLSFNAPEMSGQRVAVDAAFVAERVGDVAADDDLSNFIL</sequence>
<dbReference type="InterPro" id="IPR050052">
    <property type="entry name" value="ATP-dep_Clp_protease_ClpX"/>
</dbReference>
<feature type="domain" description="AAA+ ATPase" evidence="6">
    <location>
        <begin position="76"/>
        <end position="385"/>
    </location>
</feature>
<evidence type="ECO:0000256" key="2">
    <source>
        <dbReference type="ARBA" id="ARBA00022741"/>
    </source>
</evidence>
<dbReference type="GO" id="GO:0009376">
    <property type="term" value="C:HslUV protease complex"/>
    <property type="evidence" value="ECO:0007669"/>
    <property type="project" value="InterPro"/>
</dbReference>
<dbReference type="Gene3D" id="1.10.8.10">
    <property type="entry name" value="DNA helicase RuvA subunit, C-terminal domain"/>
    <property type="match status" value="1"/>
</dbReference>
<dbReference type="PANTHER" id="PTHR48102:SF3">
    <property type="entry name" value="ATP-DEPENDENT PROTEASE ATPASE SUBUNIT HSLU"/>
    <property type="match status" value="1"/>
</dbReference>
<feature type="region of interest" description="Disordered" evidence="5">
    <location>
        <begin position="1"/>
        <end position="26"/>
    </location>
</feature>
<name>A0A6J4UYR4_9BACT</name>
<feature type="region of interest" description="Disordered" evidence="5">
    <location>
        <begin position="167"/>
        <end position="191"/>
    </location>
</feature>
<evidence type="ECO:0000256" key="1">
    <source>
        <dbReference type="ARBA" id="ARBA00009771"/>
    </source>
</evidence>
<dbReference type="InterPro" id="IPR003593">
    <property type="entry name" value="AAA+_ATPase"/>
</dbReference>
<dbReference type="Gene3D" id="3.40.50.300">
    <property type="entry name" value="P-loop containing nucleotide triphosphate hydrolases"/>
    <property type="match status" value="2"/>
</dbReference>
<dbReference type="SMART" id="SM00382">
    <property type="entry name" value="AAA"/>
    <property type="match status" value="1"/>
</dbReference>
<evidence type="ECO:0000256" key="4">
    <source>
        <dbReference type="ARBA" id="ARBA00023186"/>
    </source>
</evidence>
<keyword evidence="3 8" id="KW-0067">ATP-binding</keyword>
<dbReference type="GO" id="GO:0008233">
    <property type="term" value="F:peptidase activity"/>
    <property type="evidence" value="ECO:0007669"/>
    <property type="project" value="UniProtKB-KW"/>
</dbReference>
<dbReference type="NCBIfam" id="NF003544">
    <property type="entry name" value="PRK05201.1"/>
    <property type="match status" value="1"/>
</dbReference>
<dbReference type="GO" id="GO:0016887">
    <property type="term" value="F:ATP hydrolysis activity"/>
    <property type="evidence" value="ECO:0007669"/>
    <property type="project" value="InterPro"/>
</dbReference>
<dbReference type="CDD" id="cd19498">
    <property type="entry name" value="RecA-like_HslU"/>
    <property type="match status" value="1"/>
</dbReference>
<dbReference type="InterPro" id="IPR027417">
    <property type="entry name" value="P-loop_NTPase"/>
</dbReference>
<dbReference type="AlphaFoldDB" id="A0A6J4UYR4"/>
<protein>
    <submittedName>
        <fullName evidence="8">ATP-dependent hsl protease ATP-binding subunit HslU</fullName>
    </submittedName>
</protein>